<accession>A0ABP8MBA1</accession>
<keyword evidence="2" id="KW-1185">Reference proteome</keyword>
<dbReference type="RefSeq" id="WP_345239732.1">
    <property type="nucleotide sequence ID" value="NZ_BAABHD010000002.1"/>
</dbReference>
<proteinExistence type="predicted"/>
<reference evidence="2" key="1">
    <citation type="journal article" date="2019" name="Int. J. Syst. Evol. Microbiol.">
        <title>The Global Catalogue of Microorganisms (GCM) 10K type strain sequencing project: providing services to taxonomists for standard genome sequencing and annotation.</title>
        <authorList>
            <consortium name="The Broad Institute Genomics Platform"/>
            <consortium name="The Broad Institute Genome Sequencing Center for Infectious Disease"/>
            <person name="Wu L."/>
            <person name="Ma J."/>
        </authorList>
    </citation>
    <scope>NUCLEOTIDE SEQUENCE [LARGE SCALE GENOMIC DNA]</scope>
    <source>
        <strain evidence="2">JCM 17927</strain>
    </source>
</reference>
<evidence type="ECO:0008006" key="3">
    <source>
        <dbReference type="Google" id="ProtNLM"/>
    </source>
</evidence>
<gene>
    <name evidence="1" type="ORF">GCM10023189_01930</name>
</gene>
<comment type="caution">
    <text evidence="1">The sequence shown here is derived from an EMBL/GenBank/DDBJ whole genome shotgun (WGS) entry which is preliminary data.</text>
</comment>
<protein>
    <recommendedName>
        <fullName evidence="3">Lipoprotein</fullName>
    </recommendedName>
</protein>
<evidence type="ECO:0000313" key="1">
    <source>
        <dbReference type="EMBL" id="GAA4446614.1"/>
    </source>
</evidence>
<dbReference type="EMBL" id="BAABHD010000002">
    <property type="protein sequence ID" value="GAA4446614.1"/>
    <property type="molecule type" value="Genomic_DNA"/>
</dbReference>
<name>A0ABP8MBA1_9BACT</name>
<evidence type="ECO:0000313" key="2">
    <source>
        <dbReference type="Proteomes" id="UP001501175"/>
    </source>
</evidence>
<dbReference type="Proteomes" id="UP001501175">
    <property type="component" value="Unassembled WGS sequence"/>
</dbReference>
<sequence length="137" mass="15300">MFLAAACSSTNLSDSVESVTLSEHTRGYRKVITVTQKQTQVTINDKVYSRQTQPQQWKQLLESLRPIRLADLPSIKTRTERSAVDAAYISQVTVLAAEKTYESNFFDHTTPPKELADVVKTINATAQGIVPEESTRN</sequence>
<organism evidence="1 2">
    <name type="scientific">Nibrella saemangeumensis</name>
    <dbReference type="NCBI Taxonomy" id="1084526"/>
    <lineage>
        <taxon>Bacteria</taxon>
        <taxon>Pseudomonadati</taxon>
        <taxon>Bacteroidota</taxon>
        <taxon>Cytophagia</taxon>
        <taxon>Cytophagales</taxon>
        <taxon>Spirosomataceae</taxon>
        <taxon>Nibrella</taxon>
    </lineage>
</organism>